<dbReference type="AlphaFoldDB" id="A0A934IN51"/>
<gene>
    <name evidence="1" type="ORF">JCR33_08240</name>
</gene>
<proteinExistence type="predicted"/>
<dbReference type="EMBL" id="JAEKJA010000006">
    <property type="protein sequence ID" value="MBJ3775670.1"/>
    <property type="molecule type" value="Genomic_DNA"/>
</dbReference>
<evidence type="ECO:0000313" key="2">
    <source>
        <dbReference type="Proteomes" id="UP000609531"/>
    </source>
</evidence>
<sequence>MATREEHQQIADRLSDVLRGAAFAQRAEGELAAIQIDANAMGLVQTERDYLHKAITSVRAALRQKGPRGDNKRRFAREDISKFASVGSLLNINDQAKRT</sequence>
<accession>A0A934IN51</accession>
<protein>
    <submittedName>
        <fullName evidence="1">Uncharacterized protein</fullName>
    </submittedName>
</protein>
<dbReference type="Proteomes" id="UP000609531">
    <property type="component" value="Unassembled WGS sequence"/>
</dbReference>
<reference evidence="1" key="1">
    <citation type="submission" date="2020-12" db="EMBL/GenBank/DDBJ databases">
        <title>Bacterial taxonomy.</title>
        <authorList>
            <person name="Pan X."/>
        </authorList>
    </citation>
    <scope>NUCLEOTIDE SEQUENCE</scope>
    <source>
        <strain evidence="1">B2012</strain>
    </source>
</reference>
<keyword evidence="2" id="KW-1185">Reference proteome</keyword>
<dbReference type="RefSeq" id="WP_198881574.1">
    <property type="nucleotide sequence ID" value="NZ_JAEKJA010000006.1"/>
</dbReference>
<evidence type="ECO:0000313" key="1">
    <source>
        <dbReference type="EMBL" id="MBJ3775670.1"/>
    </source>
</evidence>
<name>A0A934IN51_9HYPH</name>
<organism evidence="1 2">
    <name type="scientific">Acuticoccus mangrovi</name>
    <dbReference type="NCBI Taxonomy" id="2796142"/>
    <lineage>
        <taxon>Bacteria</taxon>
        <taxon>Pseudomonadati</taxon>
        <taxon>Pseudomonadota</taxon>
        <taxon>Alphaproteobacteria</taxon>
        <taxon>Hyphomicrobiales</taxon>
        <taxon>Amorphaceae</taxon>
        <taxon>Acuticoccus</taxon>
    </lineage>
</organism>
<comment type="caution">
    <text evidence="1">The sequence shown here is derived from an EMBL/GenBank/DDBJ whole genome shotgun (WGS) entry which is preliminary data.</text>
</comment>